<keyword evidence="3 5" id="KW-1133">Transmembrane helix</keyword>
<dbReference type="Gene3D" id="1.20.120.350">
    <property type="entry name" value="Voltage-gated potassium channels. Chain C"/>
    <property type="match status" value="1"/>
</dbReference>
<dbReference type="Proteomes" id="UP001190700">
    <property type="component" value="Unassembled WGS sequence"/>
</dbReference>
<dbReference type="InterPro" id="IPR027359">
    <property type="entry name" value="Volt_channel_dom_sf"/>
</dbReference>
<accession>A0AAE0FCP8</accession>
<dbReference type="GO" id="GO:0001518">
    <property type="term" value="C:voltage-gated sodium channel complex"/>
    <property type="evidence" value="ECO:0007669"/>
    <property type="project" value="TreeGrafter"/>
</dbReference>
<comment type="caution">
    <text evidence="7">The sequence shown here is derived from an EMBL/GenBank/DDBJ whole genome shotgun (WGS) entry which is preliminary data.</text>
</comment>
<reference evidence="7 8" key="1">
    <citation type="journal article" date="2015" name="Genome Biol. Evol.">
        <title>Comparative Genomics of a Bacterivorous Green Alga Reveals Evolutionary Causalities and Consequences of Phago-Mixotrophic Mode of Nutrition.</title>
        <authorList>
            <person name="Burns J.A."/>
            <person name="Paasch A."/>
            <person name="Narechania A."/>
            <person name="Kim E."/>
        </authorList>
    </citation>
    <scope>NUCLEOTIDE SEQUENCE [LARGE SCALE GENOMIC DNA]</scope>
    <source>
        <strain evidence="7 8">PLY_AMNH</strain>
    </source>
</reference>
<evidence type="ECO:0000259" key="6">
    <source>
        <dbReference type="Pfam" id="PF00520"/>
    </source>
</evidence>
<organism evidence="7 8">
    <name type="scientific">Cymbomonas tetramitiformis</name>
    <dbReference type="NCBI Taxonomy" id="36881"/>
    <lineage>
        <taxon>Eukaryota</taxon>
        <taxon>Viridiplantae</taxon>
        <taxon>Chlorophyta</taxon>
        <taxon>Pyramimonadophyceae</taxon>
        <taxon>Pyramimonadales</taxon>
        <taxon>Pyramimonadaceae</taxon>
        <taxon>Cymbomonas</taxon>
    </lineage>
</organism>
<evidence type="ECO:0000313" key="8">
    <source>
        <dbReference type="Proteomes" id="UP001190700"/>
    </source>
</evidence>
<gene>
    <name evidence="7" type="ORF">CYMTET_33632</name>
</gene>
<evidence type="ECO:0000313" key="7">
    <source>
        <dbReference type="EMBL" id="KAK3257273.1"/>
    </source>
</evidence>
<dbReference type="EMBL" id="LGRX02020753">
    <property type="protein sequence ID" value="KAK3257273.1"/>
    <property type="molecule type" value="Genomic_DNA"/>
</dbReference>
<dbReference type="InterPro" id="IPR005821">
    <property type="entry name" value="Ion_trans_dom"/>
</dbReference>
<dbReference type="PANTHER" id="PTHR10037">
    <property type="entry name" value="VOLTAGE-GATED CATION CHANNEL CALCIUM AND SODIUM"/>
    <property type="match status" value="1"/>
</dbReference>
<protein>
    <submittedName>
        <fullName evidence="7">Mitochondrial thiamine pyrophosphate transporter</fullName>
    </submittedName>
</protein>
<comment type="subcellular location">
    <subcellularLocation>
        <location evidence="1">Membrane</location>
        <topology evidence="1">Multi-pass membrane protein</topology>
    </subcellularLocation>
</comment>
<proteinExistence type="predicted"/>
<dbReference type="AlphaFoldDB" id="A0AAE0FCP8"/>
<name>A0AAE0FCP8_9CHLO</name>
<dbReference type="SUPFAM" id="SSF81324">
    <property type="entry name" value="Voltage-gated potassium channels"/>
    <property type="match status" value="1"/>
</dbReference>
<dbReference type="InterPro" id="IPR043203">
    <property type="entry name" value="VGCC_Ca_Na"/>
</dbReference>
<feature type="non-terminal residue" evidence="7">
    <location>
        <position position="106"/>
    </location>
</feature>
<evidence type="ECO:0000256" key="1">
    <source>
        <dbReference type="ARBA" id="ARBA00004141"/>
    </source>
</evidence>
<feature type="transmembrane region" description="Helical" evidence="5">
    <location>
        <begin position="61"/>
        <end position="79"/>
    </location>
</feature>
<dbReference type="Pfam" id="PF00520">
    <property type="entry name" value="Ion_trans"/>
    <property type="match status" value="1"/>
</dbReference>
<evidence type="ECO:0000256" key="4">
    <source>
        <dbReference type="ARBA" id="ARBA00023136"/>
    </source>
</evidence>
<keyword evidence="8" id="KW-1185">Reference proteome</keyword>
<evidence type="ECO:0000256" key="3">
    <source>
        <dbReference type="ARBA" id="ARBA00022989"/>
    </source>
</evidence>
<dbReference type="GO" id="GO:0005248">
    <property type="term" value="F:voltage-gated sodium channel activity"/>
    <property type="evidence" value="ECO:0007669"/>
    <property type="project" value="TreeGrafter"/>
</dbReference>
<keyword evidence="2 5" id="KW-0812">Transmembrane</keyword>
<keyword evidence="4 5" id="KW-0472">Membrane</keyword>
<evidence type="ECO:0000256" key="5">
    <source>
        <dbReference type="SAM" id="Phobius"/>
    </source>
</evidence>
<evidence type="ECO:0000256" key="2">
    <source>
        <dbReference type="ARBA" id="ARBA00022692"/>
    </source>
</evidence>
<sequence length="106" mass="11740">MARGLWRAYEDPNSETPFLKDGWCCLDGFVVVAGCLSVFSANTSAVKLLRVLRPLRSIKRFSGMRVLVGTVLASLPLLANVLLLLFWLMSVFSIFMVIAFQGTLRG</sequence>
<feature type="domain" description="Ion transport" evidence="6">
    <location>
        <begin position="16"/>
        <end position="105"/>
    </location>
</feature>
<dbReference type="PANTHER" id="PTHR10037:SF62">
    <property type="entry name" value="SODIUM CHANNEL PROTEIN 60E"/>
    <property type="match status" value="1"/>
</dbReference>